<dbReference type="OrthoDB" id="4092812at2759"/>
<name>W6MTE1_9ASCO</name>
<feature type="compositionally biased region" description="Basic and acidic residues" evidence="1">
    <location>
        <begin position="151"/>
        <end position="162"/>
    </location>
</feature>
<proteinExistence type="predicted"/>
<feature type="region of interest" description="Disordered" evidence="1">
    <location>
        <begin position="45"/>
        <end position="73"/>
    </location>
</feature>
<keyword evidence="3" id="KW-1185">Reference proteome</keyword>
<sequence length="162" mass="18984">MFILLLVFVIILLVAVTIFLPAVAGVAKYNLEHKREAVDEYAQEHSGFEGEYIPPDELQKRDEDRKAKSGKFEKIKNATMSDLPLKFKADLPNIRKRNTTQKSTGQFDPEEVYKRRNPDTYDYDLDDIINEELENDRREQAKQPAYYTNDPAERQKRLEELM</sequence>
<feature type="compositionally biased region" description="Basic and acidic residues" evidence="1">
    <location>
        <begin position="57"/>
        <end position="73"/>
    </location>
</feature>
<evidence type="ECO:0000313" key="2">
    <source>
        <dbReference type="EMBL" id="CDK24995.1"/>
    </source>
</evidence>
<evidence type="ECO:0000256" key="1">
    <source>
        <dbReference type="SAM" id="MobiDB-lite"/>
    </source>
</evidence>
<dbReference type="AlphaFoldDB" id="W6MTE1"/>
<feature type="compositionally biased region" description="Acidic residues" evidence="1">
    <location>
        <begin position="121"/>
        <end position="134"/>
    </location>
</feature>
<reference evidence="2" key="2">
    <citation type="submission" date="2014-02" db="EMBL/GenBank/DDBJ databases">
        <title>Complete DNA sequence of /Kuraishia capsulata/ illustrates novel genomic features among budding yeasts (/Saccharomycotina/).</title>
        <authorList>
            <person name="Morales L."/>
            <person name="Noel B."/>
            <person name="Porcel B."/>
            <person name="Marcet-Houben M."/>
            <person name="Hullo M-F."/>
            <person name="Sacerdot C."/>
            <person name="Tekaia F."/>
            <person name="Leh-Louis V."/>
            <person name="Despons L."/>
            <person name="Khanna V."/>
            <person name="Aury J-M."/>
            <person name="Barbe V."/>
            <person name="Couloux A."/>
            <person name="Labadie K."/>
            <person name="Pelletier E."/>
            <person name="Souciet J-L."/>
            <person name="Boekhout T."/>
            <person name="Gabaldon T."/>
            <person name="Wincker P."/>
            <person name="Dujon B."/>
        </authorList>
    </citation>
    <scope>NUCLEOTIDE SEQUENCE</scope>
    <source>
        <strain evidence="2">CBS 1993</strain>
    </source>
</reference>
<dbReference type="RefSeq" id="XP_022457010.1">
    <property type="nucleotide sequence ID" value="XM_022605553.1"/>
</dbReference>
<organism evidence="2 3">
    <name type="scientific">Kuraishia capsulata CBS 1993</name>
    <dbReference type="NCBI Taxonomy" id="1382522"/>
    <lineage>
        <taxon>Eukaryota</taxon>
        <taxon>Fungi</taxon>
        <taxon>Dikarya</taxon>
        <taxon>Ascomycota</taxon>
        <taxon>Saccharomycotina</taxon>
        <taxon>Pichiomycetes</taxon>
        <taxon>Pichiales</taxon>
        <taxon>Pichiaceae</taxon>
        <taxon>Kuraishia</taxon>
    </lineage>
</organism>
<accession>W6MTE1</accession>
<dbReference type="GeneID" id="34518398"/>
<dbReference type="EMBL" id="HG793125">
    <property type="protein sequence ID" value="CDK24995.1"/>
    <property type="molecule type" value="Genomic_DNA"/>
</dbReference>
<evidence type="ECO:0000313" key="3">
    <source>
        <dbReference type="Proteomes" id="UP000019384"/>
    </source>
</evidence>
<dbReference type="Proteomes" id="UP000019384">
    <property type="component" value="Unassembled WGS sequence"/>
</dbReference>
<feature type="region of interest" description="Disordered" evidence="1">
    <location>
        <begin position="89"/>
        <end position="162"/>
    </location>
</feature>
<reference evidence="2" key="1">
    <citation type="submission" date="2013-12" db="EMBL/GenBank/DDBJ databases">
        <authorList>
            <person name="Genoscope - CEA"/>
        </authorList>
    </citation>
    <scope>NUCLEOTIDE SEQUENCE</scope>
    <source>
        <strain evidence="2">CBS 1993</strain>
    </source>
</reference>
<dbReference type="HOGENOM" id="CLU_1635664_0_0_1"/>
<gene>
    <name evidence="2" type="ORF">KUCA_T00000962001</name>
</gene>
<protein>
    <submittedName>
        <fullName evidence="2">Uncharacterized protein</fullName>
    </submittedName>
</protein>